<sequence length="133" mass="15524">MPLEIWIIDDDLVSLYATRYRIDQANVNAKVLDFDNAEIALNVYLEKQRTEQNLPDIILLDLVMPEMCGWRFLEEIDKVPETRKKPEIYVLSAFSNSKDRKRAKDHGAIHGHFDKPLSKLNMEKMLIPLDPRS</sequence>
<dbReference type="Proteomes" id="UP001250656">
    <property type="component" value="Unassembled WGS sequence"/>
</dbReference>
<feature type="modified residue" description="4-aspartylphosphate" evidence="1">
    <location>
        <position position="61"/>
    </location>
</feature>
<evidence type="ECO:0000259" key="2">
    <source>
        <dbReference type="PROSITE" id="PS50110"/>
    </source>
</evidence>
<dbReference type="EMBL" id="JAVTTP010000001">
    <property type="protein sequence ID" value="MDT7827084.1"/>
    <property type="molecule type" value="Genomic_DNA"/>
</dbReference>
<organism evidence="3 4">
    <name type="scientific">Pricia mediterranea</name>
    <dbReference type="NCBI Taxonomy" id="3076079"/>
    <lineage>
        <taxon>Bacteria</taxon>
        <taxon>Pseudomonadati</taxon>
        <taxon>Bacteroidota</taxon>
        <taxon>Flavobacteriia</taxon>
        <taxon>Flavobacteriales</taxon>
        <taxon>Flavobacteriaceae</taxon>
        <taxon>Pricia</taxon>
    </lineage>
</organism>
<dbReference type="RefSeq" id="WP_314011878.1">
    <property type="nucleotide sequence ID" value="NZ_JAVTTP010000001.1"/>
</dbReference>
<name>A0ABU3L022_9FLAO</name>
<comment type="caution">
    <text evidence="3">The sequence shown here is derived from an EMBL/GenBank/DDBJ whole genome shotgun (WGS) entry which is preliminary data.</text>
</comment>
<dbReference type="PROSITE" id="PS50110">
    <property type="entry name" value="RESPONSE_REGULATORY"/>
    <property type="match status" value="1"/>
</dbReference>
<evidence type="ECO:0000313" key="4">
    <source>
        <dbReference type="Proteomes" id="UP001250656"/>
    </source>
</evidence>
<dbReference type="Pfam" id="PF00072">
    <property type="entry name" value="Response_reg"/>
    <property type="match status" value="1"/>
</dbReference>
<dbReference type="PANTHER" id="PTHR44520:SF2">
    <property type="entry name" value="RESPONSE REGULATOR RCP1"/>
    <property type="match status" value="1"/>
</dbReference>
<feature type="domain" description="Response regulatory" evidence="2">
    <location>
        <begin position="4"/>
        <end position="130"/>
    </location>
</feature>
<dbReference type="Gene3D" id="3.40.50.2300">
    <property type="match status" value="1"/>
</dbReference>
<reference evidence="3 4" key="1">
    <citation type="submission" date="2023-09" db="EMBL/GenBank/DDBJ databases">
        <title>Novel taxa isolated from Blanes Bay.</title>
        <authorList>
            <person name="Rey-Velasco X."/>
            <person name="Lucena T."/>
        </authorList>
    </citation>
    <scope>NUCLEOTIDE SEQUENCE [LARGE SCALE GENOMIC DNA]</scope>
    <source>
        <strain evidence="3 4">S334</strain>
    </source>
</reference>
<keyword evidence="1" id="KW-0597">Phosphoprotein</keyword>
<evidence type="ECO:0000313" key="3">
    <source>
        <dbReference type="EMBL" id="MDT7827084.1"/>
    </source>
</evidence>
<dbReference type="InterPro" id="IPR052893">
    <property type="entry name" value="TCS_response_regulator"/>
</dbReference>
<dbReference type="SMART" id="SM00448">
    <property type="entry name" value="REC"/>
    <property type="match status" value="1"/>
</dbReference>
<dbReference type="InterPro" id="IPR001789">
    <property type="entry name" value="Sig_transdc_resp-reg_receiver"/>
</dbReference>
<evidence type="ECO:0000256" key="1">
    <source>
        <dbReference type="PROSITE-ProRule" id="PRU00169"/>
    </source>
</evidence>
<accession>A0ABU3L022</accession>
<protein>
    <submittedName>
        <fullName evidence="3">Response regulator</fullName>
    </submittedName>
</protein>
<keyword evidence="4" id="KW-1185">Reference proteome</keyword>
<dbReference type="SUPFAM" id="SSF52172">
    <property type="entry name" value="CheY-like"/>
    <property type="match status" value="1"/>
</dbReference>
<proteinExistence type="predicted"/>
<gene>
    <name evidence="3" type="ORF">RQM65_00210</name>
</gene>
<dbReference type="InterPro" id="IPR011006">
    <property type="entry name" value="CheY-like_superfamily"/>
</dbReference>
<dbReference type="PANTHER" id="PTHR44520">
    <property type="entry name" value="RESPONSE REGULATOR RCP1-RELATED"/>
    <property type="match status" value="1"/>
</dbReference>